<gene>
    <name evidence="1" type="ORF">Rin_00000410</name>
</gene>
<evidence type="ECO:0000313" key="2">
    <source>
        <dbReference type="Proteomes" id="UP000004116"/>
    </source>
</evidence>
<feature type="non-terminal residue" evidence="1">
    <location>
        <position position="41"/>
    </location>
</feature>
<name>G2GWB2_9ENTR</name>
<reference evidence="1 2" key="1">
    <citation type="journal article" date="2012" name="Genome Res.">
        <title>Genomic basis of endosymbiont-conferred protection against an insect parasitoid.</title>
        <authorList>
            <person name="Hansen A.K."/>
            <person name="Vorburger C."/>
            <person name="Moran N.A."/>
        </authorList>
    </citation>
    <scope>NUCLEOTIDE SEQUENCE [LARGE SCALE GENOMIC DNA]</scope>
    <source>
        <strain evidence="2">R5.15</strain>
    </source>
</reference>
<keyword evidence="2" id="KW-1185">Reference proteome</keyword>
<dbReference type="EMBL" id="AGCA01000013">
    <property type="protein sequence ID" value="EGY29969.1"/>
    <property type="molecule type" value="Genomic_DNA"/>
</dbReference>
<sequence length="41" mass="4763">MNELLSDVEQYVFGDFLLKKDGIIFYNDKKNKLPGKELSVL</sequence>
<comment type="caution">
    <text evidence="1">The sequence shown here is derived from an EMBL/GenBank/DDBJ whole genome shotgun (WGS) entry which is preliminary data.</text>
</comment>
<protein>
    <submittedName>
        <fullName evidence="1">Uncharacterized protein</fullName>
    </submittedName>
</protein>
<proteinExistence type="predicted"/>
<evidence type="ECO:0000313" key="1">
    <source>
        <dbReference type="EMBL" id="EGY29969.1"/>
    </source>
</evidence>
<dbReference type="AlphaFoldDB" id="G2GWB2"/>
<dbReference type="Proteomes" id="UP000004116">
    <property type="component" value="Unassembled WGS sequence"/>
</dbReference>
<organism evidence="1 2">
    <name type="scientific">Candidatus Regiella insecticola 5.15</name>
    <dbReference type="NCBI Taxonomy" id="1005043"/>
    <lineage>
        <taxon>Bacteria</taxon>
        <taxon>Pseudomonadati</taxon>
        <taxon>Pseudomonadota</taxon>
        <taxon>Gammaproteobacteria</taxon>
        <taxon>Enterobacterales</taxon>
        <taxon>Enterobacteriaceae</taxon>
        <taxon>aphid secondary symbionts</taxon>
        <taxon>Candidatus Regiella</taxon>
    </lineage>
</organism>
<accession>G2GWB2</accession>